<dbReference type="Pfam" id="PF04402">
    <property type="entry name" value="SIMPL"/>
    <property type="match status" value="1"/>
</dbReference>
<dbReference type="Gene3D" id="3.30.70.2970">
    <property type="entry name" value="Protein of unknown function (DUF541), domain 2"/>
    <property type="match status" value="1"/>
</dbReference>
<gene>
    <name evidence="2" type="ORF">FHU39_002359</name>
</gene>
<evidence type="ECO:0000313" key="2">
    <source>
        <dbReference type="EMBL" id="MBB2892375.1"/>
    </source>
</evidence>
<accession>A0A839NAY7</accession>
<dbReference type="PANTHER" id="PTHR34387:SF2">
    <property type="entry name" value="SLR1258 PROTEIN"/>
    <property type="match status" value="1"/>
</dbReference>
<dbReference type="GO" id="GO:0006974">
    <property type="term" value="P:DNA damage response"/>
    <property type="evidence" value="ECO:0007669"/>
    <property type="project" value="TreeGrafter"/>
</dbReference>
<dbReference type="RefSeq" id="WP_183320526.1">
    <property type="nucleotide sequence ID" value="NZ_JACHVQ010000001.1"/>
</dbReference>
<organism evidence="2 3">
    <name type="scientific">Flexivirga oryzae</name>
    <dbReference type="NCBI Taxonomy" id="1794944"/>
    <lineage>
        <taxon>Bacteria</taxon>
        <taxon>Bacillati</taxon>
        <taxon>Actinomycetota</taxon>
        <taxon>Actinomycetes</taxon>
        <taxon>Micrococcales</taxon>
        <taxon>Dermacoccaceae</taxon>
        <taxon>Flexivirga</taxon>
    </lineage>
</organism>
<reference evidence="2 3" key="1">
    <citation type="submission" date="2020-08" db="EMBL/GenBank/DDBJ databases">
        <title>Sequencing the genomes of 1000 actinobacteria strains.</title>
        <authorList>
            <person name="Klenk H.-P."/>
        </authorList>
    </citation>
    <scope>NUCLEOTIDE SEQUENCE [LARGE SCALE GENOMIC DNA]</scope>
    <source>
        <strain evidence="2 3">DSM 105369</strain>
    </source>
</reference>
<keyword evidence="3" id="KW-1185">Reference proteome</keyword>
<sequence length="211" mass="22600">MAEEQSGVTVVGVGVVRVPTTEAAVRLLVERREPQPGAAMREAAAVVAAALEVLRSAGVPDKDVRTAAVSVSPNKVWADEHEQIQGYDAQQRLHVRVTDLDVLDQLLGGLVDRCGTALQIDDLSLSGEPTAAARSLARRQAIEDAREKASDYAEFTGRTLGRAESVDETPDAQRPLPPPRGRMAMAAAASMPIAQGEDTTTVTVRVHWQFE</sequence>
<evidence type="ECO:0000256" key="1">
    <source>
        <dbReference type="SAM" id="MobiDB-lite"/>
    </source>
</evidence>
<dbReference type="PANTHER" id="PTHR34387">
    <property type="entry name" value="SLR1258 PROTEIN"/>
    <property type="match status" value="1"/>
</dbReference>
<dbReference type="InterPro" id="IPR052022">
    <property type="entry name" value="26kDa_periplasmic_antigen"/>
</dbReference>
<name>A0A839NAY7_9MICO</name>
<dbReference type="InterPro" id="IPR007497">
    <property type="entry name" value="SIMPL/DUF541"/>
</dbReference>
<comment type="caution">
    <text evidence="2">The sequence shown here is derived from an EMBL/GenBank/DDBJ whole genome shotgun (WGS) entry which is preliminary data.</text>
</comment>
<feature type="region of interest" description="Disordered" evidence="1">
    <location>
        <begin position="158"/>
        <end position="181"/>
    </location>
</feature>
<evidence type="ECO:0000313" key="3">
    <source>
        <dbReference type="Proteomes" id="UP000559182"/>
    </source>
</evidence>
<evidence type="ECO:0008006" key="4">
    <source>
        <dbReference type="Google" id="ProtNLM"/>
    </source>
</evidence>
<dbReference type="Proteomes" id="UP000559182">
    <property type="component" value="Unassembled WGS sequence"/>
</dbReference>
<dbReference type="Gene3D" id="3.30.110.170">
    <property type="entry name" value="Protein of unknown function (DUF541), domain 1"/>
    <property type="match status" value="1"/>
</dbReference>
<proteinExistence type="predicted"/>
<protein>
    <recommendedName>
        <fullName evidence="4">DUF541 domain-containing protein</fullName>
    </recommendedName>
</protein>
<dbReference type="EMBL" id="JACHVQ010000001">
    <property type="protein sequence ID" value="MBB2892375.1"/>
    <property type="molecule type" value="Genomic_DNA"/>
</dbReference>
<dbReference type="AlphaFoldDB" id="A0A839NAY7"/>